<evidence type="ECO:0000313" key="2">
    <source>
        <dbReference type="EMBL" id="OHU47314.1"/>
    </source>
</evidence>
<reference evidence="2 3" key="1">
    <citation type="submission" date="2016-10" db="EMBL/GenBank/DDBJ databases">
        <title>Evaluation of Human, Veterinary and Environmental Mycobacterium chelonae Isolates by Core Genome Phylogenomic Analysis, Targeted Gene Comparison, and Anti-microbial Susceptibility Patterns: A Tale of Mistaken Identities.</title>
        <authorList>
            <person name="Fogelson S.B."/>
            <person name="Camus A.C."/>
            <person name="Lorenz W."/>
            <person name="Vasireddy R."/>
            <person name="Vasireddy S."/>
            <person name="Smith T."/>
            <person name="Brown-Elliott B.A."/>
            <person name="Wallace R.J.Jr."/>
            <person name="Hasan N.A."/>
            <person name="Reischl U."/>
            <person name="Sanchez S."/>
        </authorList>
    </citation>
    <scope>NUCLEOTIDE SEQUENCE [LARGE SCALE GENOMIC DNA]</scope>
    <source>
        <strain evidence="2 3">15515</strain>
    </source>
</reference>
<dbReference type="AlphaFoldDB" id="A0A1S1LL41"/>
<accession>A0A1S1LL41</accession>
<feature type="region of interest" description="Disordered" evidence="1">
    <location>
        <begin position="77"/>
        <end position="148"/>
    </location>
</feature>
<dbReference type="RefSeq" id="WP_070947933.1">
    <property type="nucleotide sequence ID" value="NZ_MLIQ01000042.1"/>
</dbReference>
<gene>
    <name evidence="2" type="ORF">BKG82_27060</name>
</gene>
<evidence type="ECO:0000256" key="1">
    <source>
        <dbReference type="SAM" id="MobiDB-lite"/>
    </source>
</evidence>
<name>A0A1S1LL41_MYCCH</name>
<feature type="compositionally biased region" description="Polar residues" evidence="1">
    <location>
        <begin position="83"/>
        <end position="96"/>
    </location>
</feature>
<sequence>MRNRGTGAANGEAFAIEAAGTRTPVTALQVERYWTAQQRAAARFECAGCEARVYPCAMDSPCSSPYFRCGSSDPHRRDCQRESLASSDNAGESRTSARGRRGQLPDRLVLEDRATAAPESATTPESGAAPRRTRGSGSASSQSTRGRSRTAYALGRIVATWLELATNDARRQQPLQIPAVTAENYLYAFRKIAARDGMIPPMEPRVFYAALRFSQKPEDTSSDTTVLRLQAGRQVCTLTIDKTGWSAGRRAALTRDLEWAYRRGRQLWIEDRTRSIWVFVVAQQDPQALDMFTVADQRLLYLTDEEITYS</sequence>
<organism evidence="2 3">
    <name type="scientific">Mycobacteroides chelonae</name>
    <name type="common">Mycobacterium chelonae</name>
    <dbReference type="NCBI Taxonomy" id="1774"/>
    <lineage>
        <taxon>Bacteria</taxon>
        <taxon>Bacillati</taxon>
        <taxon>Actinomycetota</taxon>
        <taxon>Actinomycetes</taxon>
        <taxon>Mycobacteriales</taxon>
        <taxon>Mycobacteriaceae</taxon>
        <taxon>Mycobacteroides</taxon>
    </lineage>
</organism>
<dbReference type="EMBL" id="MLIQ01000042">
    <property type="protein sequence ID" value="OHU47314.1"/>
    <property type="molecule type" value="Genomic_DNA"/>
</dbReference>
<protein>
    <submittedName>
        <fullName evidence="2">Uncharacterized protein</fullName>
    </submittedName>
</protein>
<comment type="caution">
    <text evidence="2">The sequence shown here is derived from an EMBL/GenBank/DDBJ whole genome shotgun (WGS) entry which is preliminary data.</text>
</comment>
<feature type="compositionally biased region" description="Low complexity" evidence="1">
    <location>
        <begin position="115"/>
        <end position="126"/>
    </location>
</feature>
<dbReference type="Proteomes" id="UP000180043">
    <property type="component" value="Unassembled WGS sequence"/>
</dbReference>
<feature type="compositionally biased region" description="Polar residues" evidence="1">
    <location>
        <begin position="135"/>
        <end position="145"/>
    </location>
</feature>
<proteinExistence type="predicted"/>
<evidence type="ECO:0000313" key="3">
    <source>
        <dbReference type="Proteomes" id="UP000180043"/>
    </source>
</evidence>